<evidence type="ECO:0000313" key="1">
    <source>
        <dbReference type="EMBL" id="KZT19725.1"/>
    </source>
</evidence>
<name>A0A165NJC2_9AGAM</name>
<gene>
    <name evidence="1" type="ORF">NEOLEDRAFT_1172935</name>
</gene>
<organism evidence="1 2">
    <name type="scientific">Neolentinus lepideus HHB14362 ss-1</name>
    <dbReference type="NCBI Taxonomy" id="1314782"/>
    <lineage>
        <taxon>Eukaryota</taxon>
        <taxon>Fungi</taxon>
        <taxon>Dikarya</taxon>
        <taxon>Basidiomycota</taxon>
        <taxon>Agaricomycotina</taxon>
        <taxon>Agaricomycetes</taxon>
        <taxon>Gloeophyllales</taxon>
        <taxon>Gloeophyllaceae</taxon>
        <taxon>Neolentinus</taxon>
    </lineage>
</organism>
<dbReference type="InParanoid" id="A0A165NJC2"/>
<protein>
    <submittedName>
        <fullName evidence="1">Uncharacterized protein</fullName>
    </submittedName>
</protein>
<evidence type="ECO:0000313" key="2">
    <source>
        <dbReference type="Proteomes" id="UP000076761"/>
    </source>
</evidence>
<dbReference type="EMBL" id="KV425635">
    <property type="protein sequence ID" value="KZT19725.1"/>
    <property type="molecule type" value="Genomic_DNA"/>
</dbReference>
<dbReference type="AlphaFoldDB" id="A0A165NJC2"/>
<sequence>MLKLAEYQGTADSVTSIFKLAIHDGLEEETMFYNSDFWTLIIDRQPYRSKLSKDNSLTEFKATARFGLATKLGKRCPGPLRVVVMADGEDCPTLIHKEKDIKIRKNGVLVEPVRLARWTPSPVFAEVNILENVLLQYEAASAYFKSLPRLSHRAPSSSSSSNSQMMLPEVPPYTDVYGYESDSDLEDCEDEEDTNPTSAERNNVLVDDAAYKTYREVQEMELKFLRDHLTLEVRDKLSEMVLKAYTPEFAHCAGVVVEVVKMLAGGLADRCPPHKRGTICGHHWQFIWKSRFAGMWQMQRSAINKERFDSLAESNLEE</sequence>
<reference evidence="1 2" key="1">
    <citation type="journal article" date="2016" name="Mol. Biol. Evol.">
        <title>Comparative Genomics of Early-Diverging Mushroom-Forming Fungi Provides Insights into the Origins of Lignocellulose Decay Capabilities.</title>
        <authorList>
            <person name="Nagy L.G."/>
            <person name="Riley R."/>
            <person name="Tritt A."/>
            <person name="Adam C."/>
            <person name="Daum C."/>
            <person name="Floudas D."/>
            <person name="Sun H."/>
            <person name="Yadav J.S."/>
            <person name="Pangilinan J."/>
            <person name="Larsson K.H."/>
            <person name="Matsuura K."/>
            <person name="Barry K."/>
            <person name="Labutti K."/>
            <person name="Kuo R."/>
            <person name="Ohm R.A."/>
            <person name="Bhattacharya S.S."/>
            <person name="Shirouzu T."/>
            <person name="Yoshinaga Y."/>
            <person name="Martin F.M."/>
            <person name="Grigoriev I.V."/>
            <person name="Hibbett D.S."/>
        </authorList>
    </citation>
    <scope>NUCLEOTIDE SEQUENCE [LARGE SCALE GENOMIC DNA]</scope>
    <source>
        <strain evidence="1 2">HHB14362 ss-1</strain>
    </source>
</reference>
<dbReference type="Proteomes" id="UP000076761">
    <property type="component" value="Unassembled WGS sequence"/>
</dbReference>
<proteinExistence type="predicted"/>
<accession>A0A165NJC2</accession>
<keyword evidence="2" id="KW-1185">Reference proteome</keyword>